<keyword evidence="1" id="KW-0560">Oxidoreductase</keyword>
<dbReference type="SUPFAM" id="SSF51735">
    <property type="entry name" value="NAD(P)-binding Rossmann-fold domains"/>
    <property type="match status" value="1"/>
</dbReference>
<protein>
    <submittedName>
        <fullName evidence="2">Unannotated protein</fullName>
    </submittedName>
</protein>
<evidence type="ECO:0000256" key="1">
    <source>
        <dbReference type="ARBA" id="ARBA00023002"/>
    </source>
</evidence>
<dbReference type="PANTHER" id="PTHR43157:SF73">
    <property type="entry name" value="WW DOMAIN-CONTAINING OXIDOREDUCTASE-LIKE PROTEIN"/>
    <property type="match status" value="1"/>
</dbReference>
<dbReference type="CDD" id="cd05327">
    <property type="entry name" value="retinol-DH_like_SDR_c_like"/>
    <property type="match status" value="1"/>
</dbReference>
<dbReference type="InterPro" id="IPR002347">
    <property type="entry name" value="SDR_fam"/>
</dbReference>
<reference evidence="2" key="1">
    <citation type="submission" date="2020-05" db="EMBL/GenBank/DDBJ databases">
        <authorList>
            <person name="Chiriac C."/>
            <person name="Salcher M."/>
            <person name="Ghai R."/>
            <person name="Kavagutti S V."/>
        </authorList>
    </citation>
    <scope>NUCLEOTIDE SEQUENCE</scope>
</reference>
<dbReference type="Gene3D" id="3.40.50.720">
    <property type="entry name" value="NAD(P)-binding Rossmann-like Domain"/>
    <property type="match status" value="1"/>
</dbReference>
<evidence type="ECO:0000313" key="2">
    <source>
        <dbReference type="EMBL" id="CAB4653583.1"/>
    </source>
</evidence>
<dbReference type="Pfam" id="PF00106">
    <property type="entry name" value="adh_short"/>
    <property type="match status" value="1"/>
</dbReference>
<proteinExistence type="predicted"/>
<name>A0A6J6KYT5_9ZZZZ</name>
<accession>A0A6J6KYT5</accession>
<organism evidence="2">
    <name type="scientific">freshwater metagenome</name>
    <dbReference type="NCBI Taxonomy" id="449393"/>
    <lineage>
        <taxon>unclassified sequences</taxon>
        <taxon>metagenomes</taxon>
        <taxon>ecological metagenomes</taxon>
    </lineage>
</organism>
<gene>
    <name evidence="2" type="ORF">UFOPK2242_00550</name>
</gene>
<dbReference type="AlphaFoldDB" id="A0A6J6KYT5"/>
<dbReference type="GO" id="GO:0016491">
    <property type="term" value="F:oxidoreductase activity"/>
    <property type="evidence" value="ECO:0007669"/>
    <property type="project" value="UniProtKB-KW"/>
</dbReference>
<dbReference type="EMBL" id="CAEZWM010000049">
    <property type="protein sequence ID" value="CAB4653583.1"/>
    <property type="molecule type" value="Genomic_DNA"/>
</dbReference>
<dbReference type="PRINTS" id="PR00081">
    <property type="entry name" value="GDHRDH"/>
</dbReference>
<sequence length="301" mass="32097">MTQADDQISEATEQTNTQKTVIITGGNAGIGKESAIAIAEMGARVIFTSRDAKRGAEALAEVKERSGSKKVELLSLDLASLSSIRSFANEVANTTDRIDVLLNNAGLLQTSRSVTVDGFETTFGVNHLGHFLLTDLLRQMLTKTAAEFGGARVVVVASNAHKFARNGIDFDDLDRVKSYSAMGVYGESKLANILFANELAKKFADTGITANSLHPGYVASRFGRDGDTGRLDWAVALGAKLFAISPKKGAETSVFVATGESTATQTGGYYEKSRLKKPAPQALDAGAAKRLWEVSTELVDR</sequence>
<dbReference type="InterPro" id="IPR036291">
    <property type="entry name" value="NAD(P)-bd_dom_sf"/>
</dbReference>
<dbReference type="PANTHER" id="PTHR43157">
    <property type="entry name" value="PHOSPHATIDYLINOSITOL-GLYCAN BIOSYNTHESIS CLASS F PROTEIN-RELATED"/>
    <property type="match status" value="1"/>
</dbReference>